<dbReference type="Proteomes" id="UP000012159">
    <property type="component" value="Unassembled WGS sequence"/>
</dbReference>
<evidence type="ECO:0000313" key="1">
    <source>
        <dbReference type="EMBL" id="EMO61646.1"/>
    </source>
</evidence>
<accession>M6W2I0</accession>
<proteinExistence type="predicted"/>
<name>M6W2I0_LEPBO</name>
<dbReference type="AlphaFoldDB" id="M6W2I0"/>
<sequence length="50" mass="5662">MLKQIGINGFDVKDPRRSKEITARSVGALFVVNREPLGQLLNHILYIINI</sequence>
<comment type="caution">
    <text evidence="1">The sequence shown here is derived from an EMBL/GenBank/DDBJ whole genome shotgun (WGS) entry which is preliminary data.</text>
</comment>
<evidence type="ECO:0000313" key="2">
    <source>
        <dbReference type="Proteomes" id="UP000012159"/>
    </source>
</evidence>
<protein>
    <submittedName>
        <fullName evidence="1">Uncharacterized protein</fullName>
    </submittedName>
</protein>
<dbReference type="EMBL" id="AKWF02000093">
    <property type="protein sequence ID" value="EMO61646.1"/>
    <property type="molecule type" value="Genomic_DNA"/>
</dbReference>
<organism evidence="1 2">
    <name type="scientific">Leptospira borgpetersenii serovar Pomona str. 200901868</name>
    <dbReference type="NCBI Taxonomy" id="1192866"/>
    <lineage>
        <taxon>Bacteria</taxon>
        <taxon>Pseudomonadati</taxon>
        <taxon>Spirochaetota</taxon>
        <taxon>Spirochaetia</taxon>
        <taxon>Leptospirales</taxon>
        <taxon>Leptospiraceae</taxon>
        <taxon>Leptospira</taxon>
    </lineage>
</organism>
<reference evidence="1 2" key="1">
    <citation type="submission" date="2013-01" db="EMBL/GenBank/DDBJ databases">
        <authorList>
            <person name="Harkins D.M."/>
            <person name="Durkin A.S."/>
            <person name="Brinkac L.M."/>
            <person name="Haft D.H."/>
            <person name="Selengut J.D."/>
            <person name="Sanka R."/>
            <person name="DePew J."/>
            <person name="Purushe J."/>
            <person name="Picardeau M."/>
            <person name="Werts C."/>
            <person name="Goarant C."/>
            <person name="Vinetz J.M."/>
            <person name="Sutton G.G."/>
            <person name="Nierman W.C."/>
            <person name="Fouts D.E."/>
        </authorList>
    </citation>
    <scope>NUCLEOTIDE SEQUENCE [LARGE SCALE GENOMIC DNA]</scope>
    <source>
        <strain evidence="1 2">200901868</strain>
    </source>
</reference>
<gene>
    <name evidence="1" type="ORF">LEP1GSC133_0420</name>
</gene>